<dbReference type="InterPro" id="IPR037058">
    <property type="entry name" value="Falgellar_hook_FlgE_sf"/>
</dbReference>
<dbReference type="PROSITE" id="PS00588">
    <property type="entry name" value="FLAGELLA_BB_ROD"/>
    <property type="match status" value="1"/>
</dbReference>
<feature type="domain" description="Flagellar basal-body/hook protein C-terminal" evidence="7">
    <location>
        <begin position="376"/>
        <end position="420"/>
    </location>
</feature>
<dbReference type="GO" id="GO:0071978">
    <property type="term" value="P:bacterial-type flagellum-dependent swarming motility"/>
    <property type="evidence" value="ECO:0007669"/>
    <property type="project" value="TreeGrafter"/>
</dbReference>
<evidence type="ECO:0000256" key="2">
    <source>
        <dbReference type="ARBA" id="ARBA00009677"/>
    </source>
</evidence>
<sequence length="422" mass="43629">MSIFGTMQTSISGMNAQSSRLSSVADNIANSDTAGYKRQGTNFATLVTGGSAGGNTSGGVITSGTIEIEGQGVPKTTSSSTNLAILGSGFFLVSDGVNNGFMTRAGAFEQDAEGYLTTPNGFRLQGYSMASGTVPVPNGLSGLVDIQISKEPLPPVASTLGTFAATFDSQADIESAAAAANTLPSDNAAGTVFTGKTSMVAYDSLGNEVKLDVYATRTASDEWEITIYDQADANSSLEAFPYGNPALGTTTLQFDTGLGELTAASPKNMTIAVPNGENLQLDFSKMKLGAQFTVDDASVNGNPPSSAIGTEISEDGIVRVTYEDGSNRDLYKIALATVPSPTNLTTVTGTMFKQSVASGDVEVGFAGAGGFGQIMSSSLEQSNVDIAEELTEMIQAQRSYTANSKVFQTGSEIMDVVVNLKR</sequence>
<dbReference type="PANTHER" id="PTHR30435">
    <property type="entry name" value="FLAGELLAR PROTEIN"/>
    <property type="match status" value="1"/>
</dbReference>
<dbReference type="InterPro" id="IPR001444">
    <property type="entry name" value="Flag_bb_rod_N"/>
</dbReference>
<dbReference type="RefSeq" id="WP_121645808.1">
    <property type="nucleotide sequence ID" value="NZ_RCWN01000001.1"/>
</dbReference>
<evidence type="ECO:0000259" key="8">
    <source>
        <dbReference type="Pfam" id="PF07559"/>
    </source>
</evidence>
<evidence type="ECO:0000259" key="7">
    <source>
        <dbReference type="Pfam" id="PF06429"/>
    </source>
</evidence>
<dbReference type="Pfam" id="PF07559">
    <property type="entry name" value="FlgE_D2"/>
    <property type="match status" value="1"/>
</dbReference>
<proteinExistence type="inferred from homology"/>
<comment type="subcellular location">
    <subcellularLocation>
        <location evidence="1 5">Bacterial flagellum basal body</location>
    </subcellularLocation>
</comment>
<reference evidence="10 11" key="1">
    <citation type="submission" date="2018-10" db="EMBL/GenBank/DDBJ databases">
        <title>Notoacmeibacter sp. M2BS9Y-3-1, whole genome shotgun sequence.</title>
        <authorList>
            <person name="Tuo L."/>
        </authorList>
    </citation>
    <scope>NUCLEOTIDE SEQUENCE [LARGE SCALE GENOMIC DNA]</scope>
    <source>
        <strain evidence="10 11">M2BS9Y-3-1</strain>
    </source>
</reference>
<keyword evidence="10" id="KW-0969">Cilium</keyword>
<keyword evidence="10" id="KW-0966">Cell projection</keyword>
<dbReference type="GO" id="GO:0005829">
    <property type="term" value="C:cytosol"/>
    <property type="evidence" value="ECO:0007669"/>
    <property type="project" value="TreeGrafter"/>
</dbReference>
<dbReference type="InterPro" id="IPR011491">
    <property type="entry name" value="FlgE_D2"/>
</dbReference>
<evidence type="ECO:0000313" key="11">
    <source>
        <dbReference type="Proteomes" id="UP000281094"/>
    </source>
</evidence>
<evidence type="ECO:0000256" key="5">
    <source>
        <dbReference type="RuleBase" id="RU362116"/>
    </source>
</evidence>
<comment type="similarity">
    <text evidence="2 5">Belongs to the flagella basal body rod proteins family.</text>
</comment>
<dbReference type="Gene3D" id="2.60.98.20">
    <property type="entry name" value="Flagellar hook protein FlgE"/>
    <property type="match status" value="1"/>
</dbReference>
<keyword evidence="4 5" id="KW-0975">Bacterial flagellum</keyword>
<evidence type="ECO:0000313" key="10">
    <source>
        <dbReference type="EMBL" id="RLQ88840.1"/>
    </source>
</evidence>
<accession>A0A3L7JEE1</accession>
<dbReference type="Pfam" id="PF00460">
    <property type="entry name" value="Flg_bb_rod"/>
    <property type="match status" value="1"/>
</dbReference>
<dbReference type="EMBL" id="RCWN01000001">
    <property type="protein sequence ID" value="RLQ88840.1"/>
    <property type="molecule type" value="Genomic_DNA"/>
</dbReference>
<dbReference type="SUPFAM" id="SSF117143">
    <property type="entry name" value="Flagellar hook protein flgE"/>
    <property type="match status" value="1"/>
</dbReference>
<evidence type="ECO:0000259" key="9">
    <source>
        <dbReference type="Pfam" id="PF22692"/>
    </source>
</evidence>
<dbReference type="PANTHER" id="PTHR30435:SF1">
    <property type="entry name" value="FLAGELLAR HOOK PROTEIN FLGE"/>
    <property type="match status" value="1"/>
</dbReference>
<keyword evidence="11" id="KW-1185">Reference proteome</keyword>
<dbReference type="InterPro" id="IPR010930">
    <property type="entry name" value="Flg_bb/hook_C_dom"/>
</dbReference>
<dbReference type="GO" id="GO:0009424">
    <property type="term" value="C:bacterial-type flagellum hook"/>
    <property type="evidence" value="ECO:0007669"/>
    <property type="project" value="TreeGrafter"/>
</dbReference>
<evidence type="ECO:0000259" key="6">
    <source>
        <dbReference type="Pfam" id="PF00460"/>
    </source>
</evidence>
<dbReference type="AlphaFoldDB" id="A0A3L7JEE1"/>
<dbReference type="InterPro" id="IPR053967">
    <property type="entry name" value="LlgE_F_G-like_D1"/>
</dbReference>
<comment type="function">
    <text evidence="5">A flexible structure which links the flagellar filament to the drive apparatus in the basal body.</text>
</comment>
<feature type="domain" description="Flagellar hook protein FlgE D2" evidence="8">
    <location>
        <begin position="184"/>
        <end position="301"/>
    </location>
</feature>
<keyword evidence="10" id="KW-0282">Flagellum</keyword>
<evidence type="ECO:0000256" key="3">
    <source>
        <dbReference type="ARBA" id="ARBA00019015"/>
    </source>
</evidence>
<dbReference type="Proteomes" id="UP000281094">
    <property type="component" value="Unassembled WGS sequence"/>
</dbReference>
<protein>
    <recommendedName>
        <fullName evidence="3 5">Flagellar hook protein FlgE</fullName>
    </recommendedName>
</protein>
<name>A0A3L7JEE1_9HYPH</name>
<dbReference type="InterPro" id="IPR037925">
    <property type="entry name" value="FlgE/F/G-like"/>
</dbReference>
<dbReference type="InterPro" id="IPR019776">
    <property type="entry name" value="Flagellar_basal_body_rod_CS"/>
</dbReference>
<comment type="caution">
    <text evidence="10">The sequence shown here is derived from an EMBL/GenBank/DDBJ whole genome shotgun (WGS) entry which is preliminary data.</text>
</comment>
<gene>
    <name evidence="10" type="ORF">D8780_12035</name>
</gene>
<dbReference type="InterPro" id="IPR020013">
    <property type="entry name" value="Flagellar_FlgE/F/G"/>
</dbReference>
<evidence type="ECO:0000256" key="1">
    <source>
        <dbReference type="ARBA" id="ARBA00004117"/>
    </source>
</evidence>
<evidence type="ECO:0000256" key="4">
    <source>
        <dbReference type="ARBA" id="ARBA00023143"/>
    </source>
</evidence>
<dbReference type="Pfam" id="PF22692">
    <property type="entry name" value="LlgE_F_G_D1"/>
    <property type="match status" value="1"/>
</dbReference>
<dbReference type="NCBIfam" id="TIGR03506">
    <property type="entry name" value="FlgEFG_subfam"/>
    <property type="match status" value="1"/>
</dbReference>
<feature type="domain" description="Flagellar basal body rod protein N-terminal" evidence="6">
    <location>
        <begin position="7"/>
        <end position="37"/>
    </location>
</feature>
<dbReference type="Pfam" id="PF06429">
    <property type="entry name" value="Flg_bbr_C"/>
    <property type="match status" value="1"/>
</dbReference>
<feature type="domain" description="Flagellar hook protein FlgE/F/G-like D1" evidence="9">
    <location>
        <begin position="84"/>
        <end position="150"/>
    </location>
</feature>
<dbReference type="GO" id="GO:0009425">
    <property type="term" value="C:bacterial-type flagellum basal body"/>
    <property type="evidence" value="ECO:0007669"/>
    <property type="project" value="UniProtKB-SubCell"/>
</dbReference>
<organism evidence="10 11">
    <name type="scientific">Notoacmeibacter ruber</name>
    <dbReference type="NCBI Taxonomy" id="2670375"/>
    <lineage>
        <taxon>Bacteria</taxon>
        <taxon>Pseudomonadati</taxon>
        <taxon>Pseudomonadota</taxon>
        <taxon>Alphaproteobacteria</taxon>
        <taxon>Hyphomicrobiales</taxon>
        <taxon>Notoacmeibacteraceae</taxon>
        <taxon>Notoacmeibacter</taxon>
    </lineage>
</organism>